<organism evidence="2 3">
    <name type="scientific">Streptomyces cyaneogriseus subsp. noncyanogenus</name>
    <dbReference type="NCBI Taxonomy" id="477245"/>
    <lineage>
        <taxon>Bacteria</taxon>
        <taxon>Bacillati</taxon>
        <taxon>Actinomycetota</taxon>
        <taxon>Actinomycetes</taxon>
        <taxon>Kitasatosporales</taxon>
        <taxon>Streptomycetaceae</taxon>
        <taxon>Streptomyces</taxon>
    </lineage>
</organism>
<dbReference type="KEGG" id="scw:TU94_31515"/>
<dbReference type="OrthoDB" id="4265675at2"/>
<dbReference type="STRING" id="477245.TU94_31515"/>
<reference evidence="2 3" key="1">
    <citation type="submission" date="2015-02" db="EMBL/GenBank/DDBJ databases">
        <title>Genome sequence of thermotolerant Streptomyces cyaneogriseus subsp. Noncyanogenus NMWT1, the producer of nematocidal antibiotics nemadectin.</title>
        <authorList>
            <person name="Wang H."/>
            <person name="Li C."/>
            <person name="Xiang W."/>
            <person name="Wang X."/>
        </authorList>
    </citation>
    <scope>NUCLEOTIDE SEQUENCE [LARGE SCALE GENOMIC DNA]</scope>
    <source>
        <strain evidence="2 3">NMWT 1</strain>
    </source>
</reference>
<name>A0A0C5GAC4_9ACTN</name>
<evidence type="ECO:0000313" key="3">
    <source>
        <dbReference type="Proteomes" id="UP000032234"/>
    </source>
</evidence>
<keyword evidence="3" id="KW-1185">Reference proteome</keyword>
<accession>A0A0C5GAC4</accession>
<dbReference type="EMBL" id="CP010849">
    <property type="protein sequence ID" value="AJP05284.1"/>
    <property type="molecule type" value="Genomic_DNA"/>
</dbReference>
<gene>
    <name evidence="2" type="ORF">TU94_31515</name>
</gene>
<feature type="region of interest" description="Disordered" evidence="1">
    <location>
        <begin position="1"/>
        <end position="59"/>
    </location>
</feature>
<evidence type="ECO:0000256" key="1">
    <source>
        <dbReference type="SAM" id="MobiDB-lite"/>
    </source>
</evidence>
<feature type="compositionally biased region" description="Basic and acidic residues" evidence="1">
    <location>
        <begin position="1"/>
        <end position="15"/>
    </location>
</feature>
<dbReference type="Proteomes" id="UP000032234">
    <property type="component" value="Chromosome"/>
</dbReference>
<evidence type="ECO:0000313" key="2">
    <source>
        <dbReference type="EMBL" id="AJP05284.1"/>
    </source>
</evidence>
<dbReference type="HOGENOM" id="CLU_210464_0_0_11"/>
<sequence length="59" mass="6529">MTTDTGDKPATRRPETGWSTARRLRGRGAPRTWVPAVEDDDPPRAPRPGPDPHIVRGED</sequence>
<dbReference type="PATRIC" id="fig|477245.3.peg.6712"/>
<dbReference type="RefSeq" id="WP_044386865.1">
    <property type="nucleotide sequence ID" value="NZ_CP010849.1"/>
</dbReference>
<proteinExistence type="predicted"/>
<protein>
    <submittedName>
        <fullName evidence="2">Uncharacterized protein</fullName>
    </submittedName>
</protein>
<dbReference type="AlphaFoldDB" id="A0A0C5GAC4"/>